<dbReference type="Proteomes" id="UP001565368">
    <property type="component" value="Unassembled WGS sequence"/>
</dbReference>
<evidence type="ECO:0000256" key="7">
    <source>
        <dbReference type="SAM" id="MobiDB-lite"/>
    </source>
</evidence>
<organism evidence="12 13">
    <name type="scientific">Vanrija albida</name>
    <dbReference type="NCBI Taxonomy" id="181172"/>
    <lineage>
        <taxon>Eukaryota</taxon>
        <taxon>Fungi</taxon>
        <taxon>Dikarya</taxon>
        <taxon>Basidiomycota</taxon>
        <taxon>Agaricomycotina</taxon>
        <taxon>Tremellomycetes</taxon>
        <taxon>Trichosporonales</taxon>
        <taxon>Trichosporonaceae</taxon>
        <taxon>Vanrija</taxon>
    </lineage>
</organism>
<evidence type="ECO:0000313" key="12">
    <source>
        <dbReference type="EMBL" id="KAL1410299.1"/>
    </source>
</evidence>
<gene>
    <name evidence="12" type="ORF">Q8F55_004305</name>
</gene>
<evidence type="ECO:0000256" key="3">
    <source>
        <dbReference type="ARBA" id="ARBA00022692"/>
    </source>
</evidence>
<feature type="transmembrane region" description="Helical" evidence="8">
    <location>
        <begin position="407"/>
        <end position="426"/>
    </location>
</feature>
<feature type="transmembrane region" description="Helical" evidence="8">
    <location>
        <begin position="433"/>
        <end position="458"/>
    </location>
</feature>
<keyword evidence="5 8" id="KW-1133">Transmembrane helix</keyword>
<feature type="domain" description="PTM1-like N-terminal" evidence="11">
    <location>
        <begin position="33"/>
        <end position="114"/>
    </location>
</feature>
<evidence type="ECO:0000259" key="11">
    <source>
        <dbReference type="Pfam" id="PF21902"/>
    </source>
</evidence>
<feature type="compositionally biased region" description="Low complexity" evidence="7">
    <location>
        <begin position="655"/>
        <end position="667"/>
    </location>
</feature>
<feature type="compositionally biased region" description="Basic and acidic residues" evidence="7">
    <location>
        <begin position="208"/>
        <end position="217"/>
    </location>
</feature>
<feature type="compositionally biased region" description="Basic and acidic residues" evidence="7">
    <location>
        <begin position="588"/>
        <end position="606"/>
    </location>
</feature>
<dbReference type="InterPro" id="IPR053938">
    <property type="entry name" value="PTM1-like_N"/>
</dbReference>
<feature type="compositionally biased region" description="Acidic residues" evidence="7">
    <location>
        <begin position="187"/>
        <end position="196"/>
    </location>
</feature>
<evidence type="ECO:0000256" key="4">
    <source>
        <dbReference type="ARBA" id="ARBA00022729"/>
    </source>
</evidence>
<feature type="compositionally biased region" description="Basic and acidic residues" evidence="7">
    <location>
        <begin position="642"/>
        <end position="654"/>
    </location>
</feature>
<dbReference type="GeneID" id="95985348"/>
<dbReference type="InterPro" id="IPR009637">
    <property type="entry name" value="GPR107/GPR108-like"/>
</dbReference>
<evidence type="ECO:0000256" key="5">
    <source>
        <dbReference type="ARBA" id="ARBA00022989"/>
    </source>
</evidence>
<keyword evidence="3 8" id="KW-0812">Transmembrane</keyword>
<keyword evidence="6 8" id="KW-0472">Membrane</keyword>
<evidence type="ECO:0000313" key="13">
    <source>
        <dbReference type="Proteomes" id="UP001565368"/>
    </source>
</evidence>
<name>A0ABR3Q6E3_9TREE</name>
<feature type="compositionally biased region" description="Acidic residues" evidence="7">
    <location>
        <begin position="147"/>
        <end position="164"/>
    </location>
</feature>
<feature type="signal peptide" evidence="9">
    <location>
        <begin position="1"/>
        <end position="21"/>
    </location>
</feature>
<feature type="transmembrane region" description="Helical" evidence="8">
    <location>
        <begin position="299"/>
        <end position="320"/>
    </location>
</feature>
<keyword evidence="13" id="KW-1185">Reference proteome</keyword>
<comment type="subcellular location">
    <subcellularLocation>
        <location evidence="1">Membrane</location>
        <topology evidence="1">Multi-pass membrane protein</topology>
    </subcellularLocation>
</comment>
<protein>
    <submittedName>
        <fullName evidence="12">Uncharacterized protein</fullName>
    </submittedName>
</protein>
<evidence type="ECO:0000256" key="6">
    <source>
        <dbReference type="ARBA" id="ARBA00023136"/>
    </source>
</evidence>
<feature type="transmembrane region" description="Helical" evidence="8">
    <location>
        <begin position="522"/>
        <end position="543"/>
    </location>
</feature>
<feature type="transmembrane region" description="Helical" evidence="8">
    <location>
        <begin position="332"/>
        <end position="352"/>
    </location>
</feature>
<comment type="caution">
    <text evidence="12">The sequence shown here is derived from an EMBL/GenBank/DDBJ whole genome shotgun (WGS) entry which is preliminary data.</text>
</comment>
<feature type="chain" id="PRO_5046145608" evidence="9">
    <location>
        <begin position="22"/>
        <end position="686"/>
    </location>
</feature>
<evidence type="ECO:0000256" key="1">
    <source>
        <dbReference type="ARBA" id="ARBA00004141"/>
    </source>
</evidence>
<feature type="compositionally biased region" description="Acidic residues" evidence="7">
    <location>
        <begin position="630"/>
        <end position="641"/>
    </location>
</feature>
<keyword evidence="4 9" id="KW-0732">Signal</keyword>
<feature type="region of interest" description="Disordered" evidence="7">
    <location>
        <begin position="579"/>
        <end position="686"/>
    </location>
</feature>
<feature type="region of interest" description="Disordered" evidence="7">
    <location>
        <begin position="137"/>
        <end position="231"/>
    </location>
</feature>
<evidence type="ECO:0000256" key="9">
    <source>
        <dbReference type="SAM" id="SignalP"/>
    </source>
</evidence>
<dbReference type="EMBL" id="JBBXJM010000003">
    <property type="protein sequence ID" value="KAL1410299.1"/>
    <property type="molecule type" value="Genomic_DNA"/>
</dbReference>
<dbReference type="Pfam" id="PF21902">
    <property type="entry name" value="PTM1-like_N"/>
    <property type="match status" value="1"/>
</dbReference>
<evidence type="ECO:0000259" key="10">
    <source>
        <dbReference type="Pfam" id="PF06814"/>
    </source>
</evidence>
<dbReference type="RefSeq" id="XP_069210243.1">
    <property type="nucleotide sequence ID" value="XM_069352825.1"/>
</dbReference>
<feature type="transmembrane region" description="Helical" evidence="8">
    <location>
        <begin position="383"/>
        <end position="401"/>
    </location>
</feature>
<comment type="similarity">
    <text evidence="2">Belongs to the LU7TM family.</text>
</comment>
<dbReference type="InterPro" id="IPR053937">
    <property type="entry name" value="GOST_TM"/>
</dbReference>
<dbReference type="PANTHER" id="PTHR21229:SF1">
    <property type="entry name" value="GH17801P"/>
    <property type="match status" value="1"/>
</dbReference>
<evidence type="ECO:0000256" key="2">
    <source>
        <dbReference type="ARBA" id="ARBA00007883"/>
    </source>
</evidence>
<feature type="transmembrane region" description="Helical" evidence="8">
    <location>
        <begin position="482"/>
        <end position="502"/>
    </location>
</feature>
<dbReference type="Pfam" id="PF06814">
    <property type="entry name" value="GOST_TM"/>
    <property type="match status" value="1"/>
</dbReference>
<sequence>MRLSLPIAALGALGVASSALAYKTRIKETDEFREVCTGMYGGKDAFIEVSFDGSSSKGQVSLVIYEWEDAAFLGAHEDNKDTLVDHAKTYICTTSAEGNGLCTHDQLGQFIISLPPGRDINSTSIYTAAVKFGSANAKRAGGKWPPADEDAEEKDDEDEEEESSVGDPPENGGHLGGPVEHAPLAAQDDDEVDEAADPAPTTTASNPEAHKPVEDVGSKPTPQKGAAGNGGTVTYTEPIHYLVPKTGYYCVGVVPITLVNHDRAIEERQANNVHGAYTGEVLFRNQFRGELAASEYPKIGFYGFLSIVYVLLAIGWGILCAKHYRELLPMQYYISGTIVFLVIEMLALFAYYRFINKHGSGAGSTAFLVVISVLNAARNSLSFFLLLIVSMGLSVVTPSLGTVMHRVWLLTGFHFVFGVMYAVGTVKVQIDSAALIMVLTFIFPLALTLTAFLMWIIISLNGTILHLQQRKQNFKLSMFQNLWRILIMAVIAVAAFFVISSISLSNRLDEDYAPRTWKYRWVLLDASLAIIYLAVFVAIAWLWRPTENNVRFAMSQELAQDEADAEDYEIDALSSHRPEGLTLEPDSDYQHIHGEPGTEDERKRLYDGPSASSGVRGEINDDNVVFAMGDDSDISDDDDEETGLKKAGERDRGRSGQSSRRSSGSAGRFRDSVSEEEPRRGKDKAD</sequence>
<proteinExistence type="inferred from homology"/>
<dbReference type="PANTHER" id="PTHR21229">
    <property type="entry name" value="LUNG SEVEN TRANSMEMBRANE RECEPTOR"/>
    <property type="match status" value="1"/>
</dbReference>
<evidence type="ECO:0000256" key="8">
    <source>
        <dbReference type="SAM" id="Phobius"/>
    </source>
</evidence>
<feature type="transmembrane region" description="Helical" evidence="8">
    <location>
        <begin position="358"/>
        <end position="376"/>
    </location>
</feature>
<feature type="domain" description="GOST seven transmembrane" evidence="10">
    <location>
        <begin position="297"/>
        <end position="549"/>
    </location>
</feature>
<reference evidence="12 13" key="1">
    <citation type="submission" date="2023-08" db="EMBL/GenBank/DDBJ databases">
        <title>Annotated Genome Sequence of Vanrija albida AlHP1.</title>
        <authorList>
            <person name="Herzog R."/>
        </authorList>
    </citation>
    <scope>NUCLEOTIDE SEQUENCE [LARGE SCALE GENOMIC DNA]</scope>
    <source>
        <strain evidence="12 13">AlHP1</strain>
    </source>
</reference>
<accession>A0ABR3Q6E3</accession>
<feature type="compositionally biased region" description="Basic and acidic residues" evidence="7">
    <location>
        <begin position="668"/>
        <end position="686"/>
    </location>
</feature>